<dbReference type="Pfam" id="PF06965">
    <property type="entry name" value="Na_H_antiport_1"/>
    <property type="match status" value="1"/>
</dbReference>
<feature type="transmembrane region" description="Helical" evidence="6">
    <location>
        <begin position="146"/>
        <end position="165"/>
    </location>
</feature>
<feature type="transmembrane region" description="Helical" evidence="6">
    <location>
        <begin position="174"/>
        <end position="195"/>
    </location>
</feature>
<keyword evidence="4 6" id="KW-1133">Transmembrane helix</keyword>
<evidence type="ECO:0000256" key="5">
    <source>
        <dbReference type="ARBA" id="ARBA00023136"/>
    </source>
</evidence>
<dbReference type="AlphaFoldDB" id="A0A9D1KU59"/>
<evidence type="ECO:0000256" key="2">
    <source>
        <dbReference type="ARBA" id="ARBA00022475"/>
    </source>
</evidence>
<name>A0A9D1KU59_9FLAO</name>
<keyword evidence="6" id="KW-0406">Ion transport</keyword>
<comment type="similarity">
    <text evidence="6">Belongs to the NhaA Na(+)/H(+) (TC 2.A.33) antiporter family.</text>
</comment>
<proteinExistence type="inferred from homology"/>
<keyword evidence="2 6" id="KW-1003">Cell membrane</keyword>
<dbReference type="NCBIfam" id="TIGR00773">
    <property type="entry name" value="NhaA"/>
    <property type="match status" value="1"/>
</dbReference>
<keyword evidence="6" id="KW-0915">Sodium</keyword>
<dbReference type="GO" id="GO:0015385">
    <property type="term" value="F:sodium:proton antiporter activity"/>
    <property type="evidence" value="ECO:0007669"/>
    <property type="project" value="UniProtKB-UniRule"/>
</dbReference>
<gene>
    <name evidence="6 7" type="primary">nhaA</name>
    <name evidence="7" type="ORF">IAC44_04465</name>
</gene>
<comment type="caution">
    <text evidence="7">The sequence shown here is derived from an EMBL/GenBank/DDBJ whole genome shotgun (WGS) entry which is preliminary data.</text>
</comment>
<evidence type="ECO:0000256" key="6">
    <source>
        <dbReference type="HAMAP-Rule" id="MF_01844"/>
    </source>
</evidence>
<keyword evidence="6" id="KW-0813">Transport</keyword>
<keyword evidence="6" id="KW-0050">Antiport</keyword>
<keyword evidence="3 6" id="KW-0812">Transmembrane</keyword>
<evidence type="ECO:0000256" key="4">
    <source>
        <dbReference type="ARBA" id="ARBA00022989"/>
    </source>
</evidence>
<dbReference type="PANTHER" id="PTHR30341:SF0">
    <property type="entry name" value="NA(+)_H(+) ANTIPORTER NHAA"/>
    <property type="match status" value="1"/>
</dbReference>
<keyword evidence="6" id="KW-0739">Sodium transport</keyword>
<reference evidence="7" key="1">
    <citation type="submission" date="2020-10" db="EMBL/GenBank/DDBJ databases">
        <authorList>
            <person name="Gilroy R."/>
        </authorList>
    </citation>
    <scope>NUCLEOTIDE SEQUENCE</scope>
    <source>
        <strain evidence="7">1383</strain>
    </source>
</reference>
<evidence type="ECO:0000256" key="3">
    <source>
        <dbReference type="ARBA" id="ARBA00022692"/>
    </source>
</evidence>
<comment type="subcellular location">
    <subcellularLocation>
        <location evidence="1">Cell inner membrane</location>
        <topology evidence="1">Multi-pass membrane protein</topology>
    </subcellularLocation>
    <subcellularLocation>
        <location evidence="6">Cell membrane</location>
        <topology evidence="6">Multi-pass membrane protein</topology>
    </subcellularLocation>
</comment>
<dbReference type="PANTHER" id="PTHR30341">
    <property type="entry name" value="SODIUM ION/PROTON ANTIPORTER NHAA-RELATED"/>
    <property type="match status" value="1"/>
</dbReference>
<dbReference type="Proteomes" id="UP000824161">
    <property type="component" value="Unassembled WGS sequence"/>
</dbReference>
<sequence length="465" mass="50264">MKLKKLRSILAGPTFTGGLLFFAAVAAFVWANVSPDTYNAVWNQPLTLNLGKHVEKALENGQVVEHVSYFMSIHLKSLQLFVSDLLMVIFFFSVGLELKGEFVAGKLSSFKKAILPIAAALGGMLAPAIIYHLFNHNAADIAEQGWGIPMATDIAFSLAVISLLAKRVPLSLKIFLMTLAVADDLGGIAVIAFFYTEHLNTGALAIAMIGVAFLFFSNMVNARTRWVYYVVGFVVVWTQILESGVHATIAGVLMGFAFPTNAGMLPKDYAAKAKKLLGKIEDKGHETIFRGMPDTETSDTYFELKQLTKYAESPLASVERTLAPWVALVVMPVFALANAGVNVSGDLSFTQAIATPVALGVGIGLLVGKPIGIFLFTLLFVKLGIGKLPEGVKWKHIFGMGIIAGMGFTVALFITELAFRTTDLSIREIAMNYTAEAKLAILLASVLAAILGYTFLYAISLKRKH</sequence>
<dbReference type="GO" id="GO:0005886">
    <property type="term" value="C:plasma membrane"/>
    <property type="evidence" value="ECO:0007669"/>
    <property type="project" value="UniProtKB-SubCell"/>
</dbReference>
<comment type="catalytic activity">
    <reaction evidence="6">
        <text>Na(+)(in) + 2 H(+)(out) = Na(+)(out) + 2 H(+)(in)</text>
        <dbReference type="Rhea" id="RHEA:29251"/>
        <dbReference type="ChEBI" id="CHEBI:15378"/>
        <dbReference type="ChEBI" id="CHEBI:29101"/>
    </reaction>
</comment>
<dbReference type="GO" id="GO:0006885">
    <property type="term" value="P:regulation of pH"/>
    <property type="evidence" value="ECO:0007669"/>
    <property type="project" value="UniProtKB-UniRule"/>
</dbReference>
<feature type="transmembrane region" description="Helical" evidence="6">
    <location>
        <begin position="113"/>
        <end position="134"/>
    </location>
</feature>
<feature type="transmembrane region" description="Helical" evidence="6">
    <location>
        <begin position="226"/>
        <end position="241"/>
    </location>
</feature>
<keyword evidence="5 6" id="KW-0472">Membrane</keyword>
<evidence type="ECO:0000313" key="8">
    <source>
        <dbReference type="Proteomes" id="UP000824161"/>
    </source>
</evidence>
<evidence type="ECO:0000313" key="7">
    <source>
        <dbReference type="EMBL" id="HIT98074.1"/>
    </source>
</evidence>
<comment type="function">
    <text evidence="6">Na(+)/H(+) antiporter that extrudes sodium in exchange for external protons.</text>
</comment>
<evidence type="ECO:0000256" key="1">
    <source>
        <dbReference type="ARBA" id="ARBA00004429"/>
    </source>
</evidence>
<dbReference type="EMBL" id="DVLY01000104">
    <property type="protein sequence ID" value="HIT98074.1"/>
    <property type="molecule type" value="Genomic_DNA"/>
</dbReference>
<feature type="transmembrane region" description="Helical" evidence="6">
    <location>
        <begin position="397"/>
        <end position="419"/>
    </location>
</feature>
<dbReference type="HAMAP" id="MF_01844">
    <property type="entry name" value="NhaA"/>
    <property type="match status" value="1"/>
</dbReference>
<dbReference type="InterPro" id="IPR004670">
    <property type="entry name" value="NhaA"/>
</dbReference>
<feature type="transmembrane region" description="Helical" evidence="6">
    <location>
        <begin position="361"/>
        <end position="385"/>
    </location>
</feature>
<organism evidence="7 8">
    <name type="scientific">Candidatus Merdimorpha stercoravium</name>
    <dbReference type="NCBI Taxonomy" id="2840863"/>
    <lineage>
        <taxon>Bacteria</taxon>
        <taxon>Pseudomonadati</taxon>
        <taxon>Bacteroidota</taxon>
        <taxon>Flavobacteriia</taxon>
        <taxon>Flavobacteriales</taxon>
        <taxon>Candidatus Merdimorpha</taxon>
    </lineage>
</organism>
<feature type="transmembrane region" description="Helical" evidence="6">
    <location>
        <begin position="322"/>
        <end position="341"/>
    </location>
</feature>
<dbReference type="Gene3D" id="1.20.1530.10">
    <property type="entry name" value="Na+/H+ antiporter like domain"/>
    <property type="match status" value="1"/>
</dbReference>
<dbReference type="InterPro" id="IPR023171">
    <property type="entry name" value="Na/H_antiporter_dom_sf"/>
</dbReference>
<feature type="transmembrane region" description="Helical" evidence="6">
    <location>
        <begin position="78"/>
        <end position="98"/>
    </location>
</feature>
<feature type="transmembrane region" description="Helical" evidence="6">
    <location>
        <begin position="439"/>
        <end position="459"/>
    </location>
</feature>
<protein>
    <recommendedName>
        <fullName evidence="6">Na(+)/H(+) antiporter NhaA</fullName>
    </recommendedName>
    <alternativeName>
        <fullName evidence="6">Sodium/proton antiporter NhaA</fullName>
    </alternativeName>
</protein>
<accession>A0A9D1KU59</accession>
<feature type="transmembrane region" description="Helical" evidence="6">
    <location>
        <begin position="201"/>
        <end position="219"/>
    </location>
</feature>
<feature type="transmembrane region" description="Helical" evidence="6">
    <location>
        <begin position="9"/>
        <end position="31"/>
    </location>
</feature>
<reference evidence="7" key="2">
    <citation type="journal article" date="2021" name="PeerJ">
        <title>Extensive microbial diversity within the chicken gut microbiome revealed by metagenomics and culture.</title>
        <authorList>
            <person name="Gilroy R."/>
            <person name="Ravi A."/>
            <person name="Getino M."/>
            <person name="Pursley I."/>
            <person name="Horton D.L."/>
            <person name="Alikhan N.F."/>
            <person name="Baker D."/>
            <person name="Gharbi K."/>
            <person name="Hall N."/>
            <person name="Watson M."/>
            <person name="Adriaenssens E.M."/>
            <person name="Foster-Nyarko E."/>
            <person name="Jarju S."/>
            <person name="Secka A."/>
            <person name="Antonio M."/>
            <person name="Oren A."/>
            <person name="Chaudhuri R.R."/>
            <person name="La Ragione R."/>
            <person name="Hildebrand F."/>
            <person name="Pallen M.J."/>
        </authorList>
    </citation>
    <scope>NUCLEOTIDE SEQUENCE</scope>
    <source>
        <strain evidence="7">1383</strain>
    </source>
</reference>